<evidence type="ECO:0000313" key="19">
    <source>
        <dbReference type="Proteomes" id="UP000481861"/>
    </source>
</evidence>
<comment type="catalytic activity">
    <reaction evidence="1">
        <text>Endohydrolysis of (1-&gt;4)-alpha-D-glucosidic linkages in polysaccharides containing three or more (1-&gt;4)-alpha-linked D-glucose units.</text>
        <dbReference type="EC" id="3.2.1.1"/>
    </reaction>
</comment>
<evidence type="ECO:0000256" key="14">
    <source>
        <dbReference type="PIRSR" id="PIRSR001024-2"/>
    </source>
</evidence>
<keyword evidence="10" id="KW-0325">Glycoprotein</keyword>
<evidence type="ECO:0000256" key="5">
    <source>
        <dbReference type="ARBA" id="ARBA00022723"/>
    </source>
</evidence>
<dbReference type="InterPro" id="IPR015340">
    <property type="entry name" value="A_amylase_C_dom"/>
</dbReference>
<evidence type="ECO:0000256" key="10">
    <source>
        <dbReference type="ARBA" id="ARBA00023180"/>
    </source>
</evidence>
<evidence type="ECO:0000256" key="9">
    <source>
        <dbReference type="ARBA" id="ARBA00023157"/>
    </source>
</evidence>
<evidence type="ECO:0000256" key="1">
    <source>
        <dbReference type="ARBA" id="ARBA00000548"/>
    </source>
</evidence>
<keyword evidence="8" id="KW-0106">Calcium</keyword>
<dbReference type="SMART" id="SM00642">
    <property type="entry name" value="Aamy"/>
    <property type="match status" value="1"/>
</dbReference>
<evidence type="ECO:0000256" key="15">
    <source>
        <dbReference type="PIRSR" id="PIRSR001024-4"/>
    </source>
</evidence>
<keyword evidence="19" id="KW-1185">Reference proteome</keyword>
<dbReference type="GO" id="GO:0004556">
    <property type="term" value="F:alpha-amylase activity"/>
    <property type="evidence" value="ECO:0007669"/>
    <property type="project" value="UniProtKB-EC"/>
</dbReference>
<keyword evidence="11" id="KW-0119">Carbohydrate metabolism</keyword>
<evidence type="ECO:0000256" key="16">
    <source>
        <dbReference type="PIRSR" id="PIRSR001024-5"/>
    </source>
</evidence>
<dbReference type="InterPro" id="IPR017853">
    <property type="entry name" value="GH"/>
</dbReference>
<dbReference type="InterPro" id="IPR006047">
    <property type="entry name" value="GH13_cat_dom"/>
</dbReference>
<sequence>MTGALVNAASSDQWRSRSIYQLLTDRYARSDSSTSATCNVADGNYCGGTWRGIINNLDYIQDMGFTAIWISPVTYNLPERTVYGHAYHGFWQQDLYRLNENFGTKDDLKALSKALHSRGMYLMVDVVTNHHGWNGSATTVDFSRFHPFNEAKYYHSYCAVRDYSDPVQVENCWIGDTNVSLPDLRTEDQAVTDEYSKWIRGLVSNYSIDGLRIDTVKYVNKPFWSSFSQAADVFCTGEVLARNQEYTCDYQKYMHSVLNYPLYYPMMAFLNSTSGTPVPLIKAIDLLKRDCKDVTLLATFSENHDIPRFASQTQDMSLAKNILALTLLWDGIPIVYAGQEQHYAGYGDPGNREATWLAKYSRRSNLFRLVAVVNRVRNHAISIDGTYLAYNIHAIYNDTNTLALRKGHSGRQIISVLTNSGVSSPVSTLKLGNTGWRSGTVIYEILTCMQITVSNDGTLHVPMEKGLPRIYFAKAAAQGSRLCAVVAAAAGAM</sequence>
<keyword evidence="12" id="KW-0326">Glycosidase</keyword>
<accession>A0A7C8IAF7</accession>
<feature type="site" description="Transition state stabilizer" evidence="14">
    <location>
        <position position="305"/>
    </location>
</feature>
<feature type="disulfide bond" evidence="15">
    <location>
        <begin position="38"/>
        <end position="46"/>
    </location>
</feature>
<organism evidence="18 19">
    <name type="scientific">Massariosphaeria phaeospora</name>
    <dbReference type="NCBI Taxonomy" id="100035"/>
    <lineage>
        <taxon>Eukaryota</taxon>
        <taxon>Fungi</taxon>
        <taxon>Dikarya</taxon>
        <taxon>Ascomycota</taxon>
        <taxon>Pezizomycotina</taxon>
        <taxon>Dothideomycetes</taxon>
        <taxon>Pleosporomycetidae</taxon>
        <taxon>Pleosporales</taxon>
        <taxon>Pleosporales incertae sedis</taxon>
        <taxon>Massariosphaeria</taxon>
    </lineage>
</organism>
<dbReference type="PANTHER" id="PTHR10357:SF215">
    <property type="entry name" value="ALPHA-AMYLASE 1"/>
    <property type="match status" value="1"/>
</dbReference>
<protein>
    <recommendedName>
        <fullName evidence="4">alpha-amylase</fullName>
        <ecNumber evidence="4">3.2.1.1</ecNumber>
    </recommendedName>
</protein>
<evidence type="ECO:0000256" key="11">
    <source>
        <dbReference type="ARBA" id="ARBA00023277"/>
    </source>
</evidence>
<feature type="disulfide bond" evidence="15">
    <location>
        <begin position="158"/>
        <end position="172"/>
    </location>
</feature>
<feature type="active site" description="Proton donor" evidence="13">
    <location>
        <position position="238"/>
    </location>
</feature>
<evidence type="ECO:0000256" key="13">
    <source>
        <dbReference type="PIRSR" id="PIRSR001024-1"/>
    </source>
</evidence>
<dbReference type="GO" id="GO:0016052">
    <property type="term" value="P:carbohydrate catabolic process"/>
    <property type="evidence" value="ECO:0007669"/>
    <property type="project" value="InterPro"/>
</dbReference>
<dbReference type="AlphaFoldDB" id="A0A7C8IAF7"/>
<dbReference type="Pfam" id="PF09260">
    <property type="entry name" value="A_amylase_dom_C"/>
    <property type="match status" value="1"/>
</dbReference>
<dbReference type="Gene3D" id="2.60.40.1180">
    <property type="entry name" value="Golgi alpha-mannosidase II"/>
    <property type="match status" value="1"/>
</dbReference>
<feature type="binding site" evidence="16">
    <location>
        <position position="305"/>
    </location>
    <ligand>
        <name>substrate</name>
    </ligand>
</feature>
<evidence type="ECO:0000259" key="17">
    <source>
        <dbReference type="SMART" id="SM00642"/>
    </source>
</evidence>
<evidence type="ECO:0000256" key="6">
    <source>
        <dbReference type="ARBA" id="ARBA00022729"/>
    </source>
</evidence>
<keyword evidence="6" id="KW-0732">Signal</keyword>
<evidence type="ECO:0000256" key="12">
    <source>
        <dbReference type="ARBA" id="ARBA00023295"/>
    </source>
</evidence>
<dbReference type="GO" id="GO:0005509">
    <property type="term" value="F:calcium ion binding"/>
    <property type="evidence" value="ECO:0007669"/>
    <property type="project" value="InterPro"/>
</dbReference>
<reference evidence="18 19" key="1">
    <citation type="submission" date="2020-01" db="EMBL/GenBank/DDBJ databases">
        <authorList>
            <consortium name="DOE Joint Genome Institute"/>
            <person name="Haridas S."/>
            <person name="Albert R."/>
            <person name="Binder M."/>
            <person name="Bloem J."/>
            <person name="Labutti K."/>
            <person name="Salamov A."/>
            <person name="Andreopoulos B."/>
            <person name="Baker S.E."/>
            <person name="Barry K."/>
            <person name="Bills G."/>
            <person name="Bluhm B.H."/>
            <person name="Cannon C."/>
            <person name="Castanera R."/>
            <person name="Culley D.E."/>
            <person name="Daum C."/>
            <person name="Ezra D."/>
            <person name="Gonzalez J.B."/>
            <person name="Henrissat B."/>
            <person name="Kuo A."/>
            <person name="Liang C."/>
            <person name="Lipzen A."/>
            <person name="Lutzoni F."/>
            <person name="Magnuson J."/>
            <person name="Mondo S."/>
            <person name="Nolan M."/>
            <person name="Ohm R."/>
            <person name="Pangilinan J."/>
            <person name="Park H.-J.H."/>
            <person name="Ramirez L."/>
            <person name="Alfaro M."/>
            <person name="Sun H."/>
            <person name="Tritt A."/>
            <person name="Yoshinaga Y."/>
            <person name="Zwiers L.-H.L."/>
            <person name="Turgeon B.G."/>
            <person name="Goodwin S.B."/>
            <person name="Spatafora J.W."/>
            <person name="Crous P.W."/>
            <person name="Grigoriev I.V."/>
        </authorList>
    </citation>
    <scope>NUCLEOTIDE SEQUENCE [LARGE SCALE GENOMIC DNA]</scope>
    <source>
        <strain evidence="18 19">CBS 611.86</strain>
    </source>
</reference>
<dbReference type="SUPFAM" id="SSF51445">
    <property type="entry name" value="(Trans)glycosidases"/>
    <property type="match status" value="1"/>
</dbReference>
<dbReference type="Pfam" id="PF00128">
    <property type="entry name" value="Alpha-amylase"/>
    <property type="match status" value="1"/>
</dbReference>
<dbReference type="SUPFAM" id="SSF51011">
    <property type="entry name" value="Glycosyl hydrolase domain"/>
    <property type="match status" value="1"/>
</dbReference>
<keyword evidence="5" id="KW-0479">Metal-binding</keyword>
<feature type="disulfide bond" evidence="15">
    <location>
        <begin position="448"/>
        <end position="483"/>
    </location>
</feature>
<evidence type="ECO:0000256" key="3">
    <source>
        <dbReference type="ARBA" id="ARBA00008061"/>
    </source>
</evidence>
<dbReference type="Proteomes" id="UP000481861">
    <property type="component" value="Unassembled WGS sequence"/>
</dbReference>
<dbReference type="PANTHER" id="PTHR10357">
    <property type="entry name" value="ALPHA-AMYLASE FAMILY MEMBER"/>
    <property type="match status" value="1"/>
</dbReference>
<dbReference type="CDD" id="cd11319">
    <property type="entry name" value="AmyAc_euk_AmyA"/>
    <property type="match status" value="1"/>
</dbReference>
<dbReference type="PIRSF" id="PIRSF001024">
    <property type="entry name" value="Alph-amyl_fung"/>
    <property type="match status" value="1"/>
</dbReference>
<evidence type="ECO:0000313" key="18">
    <source>
        <dbReference type="EMBL" id="KAF2871413.1"/>
    </source>
</evidence>
<keyword evidence="9 15" id="KW-1015">Disulfide bond</keyword>
<dbReference type="EC" id="3.2.1.1" evidence="4"/>
<dbReference type="FunFam" id="3.20.20.80:FF:000120">
    <property type="entry name" value="Alpha-amylase A"/>
    <property type="match status" value="1"/>
</dbReference>
<feature type="domain" description="Glycosyl hydrolase family 13 catalytic" evidence="17">
    <location>
        <begin position="21"/>
        <end position="377"/>
    </location>
</feature>
<comment type="similarity">
    <text evidence="3">Belongs to the glycosyl hydrolase 13 family.</text>
</comment>
<dbReference type="InterPro" id="IPR013777">
    <property type="entry name" value="A-amylase-like"/>
</dbReference>
<feature type="disulfide bond" evidence="15">
    <location>
        <begin position="248"/>
        <end position="291"/>
    </location>
</feature>
<comment type="cofactor">
    <cofactor evidence="2">
        <name>Ca(2+)</name>
        <dbReference type="ChEBI" id="CHEBI:29108"/>
    </cofactor>
</comment>
<proteinExistence type="inferred from homology"/>
<dbReference type="OrthoDB" id="204980at2759"/>
<comment type="caution">
    <text evidence="18">The sequence shown here is derived from an EMBL/GenBank/DDBJ whole genome shotgun (WGS) entry which is preliminary data.</text>
</comment>
<evidence type="ECO:0000256" key="2">
    <source>
        <dbReference type="ARBA" id="ARBA00001913"/>
    </source>
</evidence>
<dbReference type="Gene3D" id="3.20.20.80">
    <property type="entry name" value="Glycosidases"/>
    <property type="match status" value="1"/>
</dbReference>
<feature type="binding site" evidence="16">
    <location>
        <position position="352"/>
    </location>
    <ligand>
        <name>substrate</name>
    </ligand>
</feature>
<feature type="binding site" evidence="16">
    <location>
        <position position="91"/>
    </location>
    <ligand>
        <name>substrate</name>
    </ligand>
</feature>
<evidence type="ECO:0000256" key="8">
    <source>
        <dbReference type="ARBA" id="ARBA00022837"/>
    </source>
</evidence>
<feature type="binding site" evidence="16">
    <location>
        <position position="130"/>
    </location>
    <ligand>
        <name>substrate</name>
    </ligand>
</feature>
<feature type="binding site" evidence="16">
    <location>
        <position position="212"/>
    </location>
    <ligand>
        <name>substrate</name>
    </ligand>
</feature>
<feature type="active site" description="Nucleophile" evidence="13">
    <location>
        <position position="214"/>
    </location>
</feature>
<gene>
    <name evidence="18" type="ORF">BDV95DRAFT_628641</name>
</gene>
<evidence type="ECO:0000256" key="7">
    <source>
        <dbReference type="ARBA" id="ARBA00022801"/>
    </source>
</evidence>
<dbReference type="InterPro" id="IPR013780">
    <property type="entry name" value="Glyco_hydro_b"/>
</dbReference>
<name>A0A7C8IAF7_9PLEO</name>
<keyword evidence="7 18" id="KW-0378">Hydrolase</keyword>
<dbReference type="EMBL" id="JAADJZ010000011">
    <property type="protein sequence ID" value="KAF2871413.1"/>
    <property type="molecule type" value="Genomic_DNA"/>
</dbReference>
<evidence type="ECO:0000256" key="4">
    <source>
        <dbReference type="ARBA" id="ARBA00012595"/>
    </source>
</evidence>